<keyword evidence="1" id="KW-0812">Transmembrane</keyword>
<feature type="transmembrane region" description="Helical" evidence="1">
    <location>
        <begin position="111"/>
        <end position="135"/>
    </location>
</feature>
<dbReference type="Proteomes" id="UP001501074">
    <property type="component" value="Unassembled WGS sequence"/>
</dbReference>
<dbReference type="InterPro" id="IPR009937">
    <property type="entry name" value="Phage_holin_3_6"/>
</dbReference>
<accession>A0ABP7AI49</accession>
<evidence type="ECO:0000256" key="1">
    <source>
        <dbReference type="SAM" id="Phobius"/>
    </source>
</evidence>
<keyword evidence="1" id="KW-1133">Transmembrane helix</keyword>
<sequence length="163" mass="17012">MGVSGAVLTGANPYGSNRLIRLRRPAVTNMKQELLMAEERTIGQLVSQASEDLSALVRYEVALAKAEIMADVKRGAVGGGLFGAAGYLAFLASITLIVTIGFALVAAGLSAWLAFLIVTVALLLLAGLLGFLGFLQVKKIKPPQRTIASTKKTIAAVKGSVRS</sequence>
<keyword evidence="1" id="KW-0472">Membrane</keyword>
<evidence type="ECO:0008006" key="4">
    <source>
        <dbReference type="Google" id="ProtNLM"/>
    </source>
</evidence>
<reference evidence="3" key="1">
    <citation type="journal article" date="2019" name="Int. J. Syst. Evol. Microbiol.">
        <title>The Global Catalogue of Microorganisms (GCM) 10K type strain sequencing project: providing services to taxonomists for standard genome sequencing and annotation.</title>
        <authorList>
            <consortium name="The Broad Institute Genomics Platform"/>
            <consortium name="The Broad Institute Genome Sequencing Center for Infectious Disease"/>
            <person name="Wu L."/>
            <person name="Ma J."/>
        </authorList>
    </citation>
    <scope>NUCLEOTIDE SEQUENCE [LARGE SCALE GENOMIC DNA]</scope>
    <source>
        <strain evidence="3">JCM 16902</strain>
    </source>
</reference>
<comment type="caution">
    <text evidence="2">The sequence shown here is derived from an EMBL/GenBank/DDBJ whole genome shotgun (WGS) entry which is preliminary data.</text>
</comment>
<evidence type="ECO:0000313" key="3">
    <source>
        <dbReference type="Proteomes" id="UP001501074"/>
    </source>
</evidence>
<feature type="transmembrane region" description="Helical" evidence="1">
    <location>
        <begin position="81"/>
        <end position="105"/>
    </location>
</feature>
<keyword evidence="3" id="KW-1185">Reference proteome</keyword>
<organism evidence="2 3">
    <name type="scientific">Kineosporia mesophila</name>
    <dbReference type="NCBI Taxonomy" id="566012"/>
    <lineage>
        <taxon>Bacteria</taxon>
        <taxon>Bacillati</taxon>
        <taxon>Actinomycetota</taxon>
        <taxon>Actinomycetes</taxon>
        <taxon>Kineosporiales</taxon>
        <taxon>Kineosporiaceae</taxon>
        <taxon>Kineosporia</taxon>
    </lineage>
</organism>
<proteinExistence type="predicted"/>
<name>A0ABP7AI49_9ACTN</name>
<dbReference type="Pfam" id="PF07332">
    <property type="entry name" value="Phage_holin_3_6"/>
    <property type="match status" value="1"/>
</dbReference>
<dbReference type="EMBL" id="BAAAZO010000011">
    <property type="protein sequence ID" value="GAA3632685.1"/>
    <property type="molecule type" value="Genomic_DNA"/>
</dbReference>
<protein>
    <recommendedName>
        <fullName evidence="4">Phage holin family protein</fullName>
    </recommendedName>
</protein>
<evidence type="ECO:0000313" key="2">
    <source>
        <dbReference type="EMBL" id="GAA3632685.1"/>
    </source>
</evidence>
<gene>
    <name evidence="2" type="ORF">GCM10022223_58700</name>
</gene>